<dbReference type="AlphaFoldDB" id="A0A0C1ZQ90"/>
<dbReference type="Gene3D" id="3.40.33.10">
    <property type="entry name" value="CAP"/>
    <property type="match status" value="1"/>
</dbReference>
<evidence type="ECO:0000313" key="2">
    <source>
        <dbReference type="EMBL" id="KIG13153.1"/>
    </source>
</evidence>
<dbReference type="InterPro" id="IPR018244">
    <property type="entry name" value="Allrgn_V5/Tpx1_CS"/>
</dbReference>
<dbReference type="EMBL" id="JMCC02000106">
    <property type="protein sequence ID" value="KIG13153.1"/>
    <property type="molecule type" value="Genomic_DNA"/>
</dbReference>
<comment type="caution">
    <text evidence="2">The sequence shown here is derived from an EMBL/GenBank/DDBJ whole genome shotgun (WGS) entry which is preliminary data.</text>
</comment>
<dbReference type="SMART" id="SM00198">
    <property type="entry name" value="SCP"/>
    <property type="match status" value="1"/>
</dbReference>
<evidence type="ECO:0000259" key="1">
    <source>
        <dbReference type="SMART" id="SM00198"/>
    </source>
</evidence>
<dbReference type="Pfam" id="PF00188">
    <property type="entry name" value="CAP"/>
    <property type="match status" value="1"/>
</dbReference>
<dbReference type="InterPro" id="IPR001283">
    <property type="entry name" value="CRISP-related"/>
</dbReference>
<reference evidence="2 3" key="1">
    <citation type="submission" date="2014-12" db="EMBL/GenBank/DDBJ databases">
        <title>Genome assembly of Enhygromyxa salina DSM 15201.</title>
        <authorList>
            <person name="Sharma G."/>
            <person name="Subramanian S."/>
        </authorList>
    </citation>
    <scope>NUCLEOTIDE SEQUENCE [LARGE SCALE GENOMIC DNA]</scope>
    <source>
        <strain evidence="2 3">DSM 15201</strain>
    </source>
</reference>
<protein>
    <recommendedName>
        <fullName evidence="1">SCP domain-containing protein</fullName>
    </recommendedName>
</protein>
<dbReference type="PROSITE" id="PS01009">
    <property type="entry name" value="CRISP_1"/>
    <property type="match status" value="1"/>
</dbReference>
<gene>
    <name evidence="2" type="ORF">DB30_00531</name>
</gene>
<dbReference type="Proteomes" id="UP000031599">
    <property type="component" value="Unassembled WGS sequence"/>
</dbReference>
<proteinExistence type="predicted"/>
<dbReference type="GO" id="GO:0005576">
    <property type="term" value="C:extracellular region"/>
    <property type="evidence" value="ECO:0007669"/>
    <property type="project" value="InterPro"/>
</dbReference>
<sequence length="121" mass="13173">MPPVRWSKQLAATAQAWADRCDFEHSQGSYGENLSARSHSSSAEEIVASWASEADHYNYASNRCAAGQVCGHYTQVVWRDSTEIGCGVAVCSRNSPFGGGEWIMAVCNYSPAGNYVGERPY</sequence>
<dbReference type="PRINTS" id="PR00837">
    <property type="entry name" value="V5TPXLIKE"/>
</dbReference>
<organism evidence="2 3">
    <name type="scientific">Enhygromyxa salina</name>
    <dbReference type="NCBI Taxonomy" id="215803"/>
    <lineage>
        <taxon>Bacteria</taxon>
        <taxon>Pseudomonadati</taxon>
        <taxon>Myxococcota</taxon>
        <taxon>Polyangia</taxon>
        <taxon>Nannocystales</taxon>
        <taxon>Nannocystaceae</taxon>
        <taxon>Enhygromyxa</taxon>
    </lineage>
</organism>
<feature type="domain" description="SCP" evidence="1">
    <location>
        <begin position="1"/>
        <end position="117"/>
    </location>
</feature>
<dbReference type="PANTHER" id="PTHR10334">
    <property type="entry name" value="CYSTEINE-RICH SECRETORY PROTEIN-RELATED"/>
    <property type="match status" value="1"/>
</dbReference>
<dbReference type="SUPFAM" id="SSF55797">
    <property type="entry name" value="PR-1-like"/>
    <property type="match status" value="1"/>
</dbReference>
<dbReference type="InterPro" id="IPR014044">
    <property type="entry name" value="CAP_dom"/>
</dbReference>
<evidence type="ECO:0000313" key="3">
    <source>
        <dbReference type="Proteomes" id="UP000031599"/>
    </source>
</evidence>
<name>A0A0C1ZQ90_9BACT</name>
<dbReference type="InterPro" id="IPR035940">
    <property type="entry name" value="CAP_sf"/>
</dbReference>
<accession>A0A0C1ZQ90</accession>